<sequence length="166" mass="18922">MGRRQEHKSPIAFTQLRPHHRSIARAIISGLTPTEVALVYGFSEGHISRILQTPLFEAEIDRLTRGADDNAIDLKEDLKVMRAKSIEVLDEDLHINPTELQSRALRNRTAQDILDRTGVRKQDQSIVPKGGTFNLRQTVINIEKMSEKEVREDVMDLIEGEVEEEE</sequence>
<proteinExistence type="predicted"/>
<organism evidence="1">
    <name type="scientific">marine sediment metagenome</name>
    <dbReference type="NCBI Taxonomy" id="412755"/>
    <lineage>
        <taxon>unclassified sequences</taxon>
        <taxon>metagenomes</taxon>
        <taxon>ecological metagenomes</taxon>
    </lineage>
</organism>
<gene>
    <name evidence="1" type="ORF">LCGC14_0992320</name>
</gene>
<protein>
    <submittedName>
        <fullName evidence="1">Uncharacterized protein</fullName>
    </submittedName>
</protein>
<dbReference type="AlphaFoldDB" id="A0A0F9RC55"/>
<dbReference type="EMBL" id="LAZR01003779">
    <property type="protein sequence ID" value="KKN14823.1"/>
    <property type="molecule type" value="Genomic_DNA"/>
</dbReference>
<reference evidence="1" key="1">
    <citation type="journal article" date="2015" name="Nature">
        <title>Complex archaea that bridge the gap between prokaryotes and eukaryotes.</title>
        <authorList>
            <person name="Spang A."/>
            <person name="Saw J.H."/>
            <person name="Jorgensen S.L."/>
            <person name="Zaremba-Niedzwiedzka K."/>
            <person name="Martijn J."/>
            <person name="Lind A.E."/>
            <person name="van Eijk R."/>
            <person name="Schleper C."/>
            <person name="Guy L."/>
            <person name="Ettema T.J."/>
        </authorList>
    </citation>
    <scope>NUCLEOTIDE SEQUENCE</scope>
</reference>
<name>A0A0F9RC55_9ZZZZ</name>
<accession>A0A0F9RC55</accession>
<evidence type="ECO:0000313" key="1">
    <source>
        <dbReference type="EMBL" id="KKN14823.1"/>
    </source>
</evidence>
<comment type="caution">
    <text evidence="1">The sequence shown here is derived from an EMBL/GenBank/DDBJ whole genome shotgun (WGS) entry which is preliminary data.</text>
</comment>